<dbReference type="Pfam" id="PF02774">
    <property type="entry name" value="Semialdhyde_dhC"/>
    <property type="match status" value="1"/>
</dbReference>
<evidence type="ECO:0000313" key="4">
    <source>
        <dbReference type="Proteomes" id="UP000786387"/>
    </source>
</evidence>
<dbReference type="PANTHER" id="PTHR46278:SF2">
    <property type="entry name" value="ASPARTATE-SEMIALDEHYDE DEHYDROGENASE"/>
    <property type="match status" value="1"/>
</dbReference>
<feature type="domain" description="Semialdehyde dehydrogenase NAD-binding" evidence="2">
    <location>
        <begin position="6"/>
        <end position="120"/>
    </location>
</feature>
<dbReference type="NCBIfam" id="NF004224">
    <property type="entry name" value="PRK05671.1"/>
    <property type="match status" value="1"/>
</dbReference>
<reference evidence="3 4" key="1">
    <citation type="submission" date="2020-02" db="EMBL/GenBank/DDBJ databases">
        <title>Synteny-based analysis reveals conserved mechanism for high triclosan tolerance in Pseudomonas, as well as instances of horizontal transfer.</title>
        <authorList>
            <person name="Mcfarland A.G."/>
            <person name="Bertucci H.K."/>
            <person name="Litmann E."/>
            <person name="Shen J."/>
            <person name="Huttenhower C."/>
            <person name="Hartmann E.M."/>
        </authorList>
    </citation>
    <scope>NUCLEOTIDE SEQUENCE [LARGE SCALE GENOMIC DNA]</scope>
    <source>
        <strain evidence="3 4">115A1</strain>
    </source>
</reference>
<comment type="similarity">
    <text evidence="1">Belongs to the aspartate-semialdehyde dehydrogenase family.</text>
</comment>
<dbReference type="CDD" id="cd18129">
    <property type="entry name" value="ASADH_C_USG1_like"/>
    <property type="match status" value="1"/>
</dbReference>
<name>A0ABR5Z2Z7_9GAMM</name>
<dbReference type="Gene3D" id="3.40.50.720">
    <property type="entry name" value="NAD(P)-binding Rossmann-like Domain"/>
    <property type="match status" value="1"/>
</dbReference>
<organism evidence="3 4">
    <name type="scientific">Stutzerimonas azotifigens</name>
    <dbReference type="NCBI Taxonomy" id="291995"/>
    <lineage>
        <taxon>Bacteria</taxon>
        <taxon>Pseudomonadati</taxon>
        <taxon>Pseudomonadota</taxon>
        <taxon>Gammaproteobacteria</taxon>
        <taxon>Pseudomonadales</taxon>
        <taxon>Pseudomonadaceae</taxon>
        <taxon>Stutzerimonas</taxon>
    </lineage>
</organism>
<dbReference type="GO" id="GO:0004073">
    <property type="term" value="F:aspartate-semialdehyde dehydrogenase activity"/>
    <property type="evidence" value="ECO:0007669"/>
    <property type="project" value="UniProtKB-EC"/>
</dbReference>
<gene>
    <name evidence="3" type="ORF">G7026_14445</name>
</gene>
<dbReference type="CDD" id="cd17894">
    <property type="entry name" value="ASADH_USG1_N"/>
    <property type="match status" value="1"/>
</dbReference>
<protein>
    <submittedName>
        <fullName evidence="3">Aspartate-semialdehyde dehydrogenase</fullName>
        <ecNumber evidence="3">1.2.1.11</ecNumber>
    </submittedName>
</protein>
<accession>A0ABR5Z2Z7</accession>
<dbReference type="InterPro" id="IPR000534">
    <property type="entry name" value="Semialdehyde_DH_NAD-bd"/>
</dbReference>
<dbReference type="Proteomes" id="UP000786387">
    <property type="component" value="Unassembled WGS sequence"/>
</dbReference>
<dbReference type="InterPro" id="IPR036291">
    <property type="entry name" value="NAD(P)-bd_dom_sf"/>
</dbReference>
<comment type="caution">
    <text evidence="3">The sequence shown here is derived from an EMBL/GenBank/DDBJ whole genome shotgun (WGS) entry which is preliminary data.</text>
</comment>
<dbReference type="EC" id="1.2.1.11" evidence="3"/>
<dbReference type="Pfam" id="PF01118">
    <property type="entry name" value="Semialdhyde_dh"/>
    <property type="match status" value="1"/>
</dbReference>
<dbReference type="PANTHER" id="PTHR46278">
    <property type="entry name" value="DEHYDROGENASE, PUTATIVE-RELATED"/>
    <property type="match status" value="1"/>
</dbReference>
<dbReference type="InterPro" id="IPR012280">
    <property type="entry name" value="Semialdhyde_DH_dimer_dom"/>
</dbReference>
<dbReference type="RefSeq" id="WP_181071611.1">
    <property type="nucleotide sequence ID" value="NZ_JAAMRF010000007.1"/>
</dbReference>
<keyword evidence="3" id="KW-0560">Oxidoreductase</keyword>
<evidence type="ECO:0000256" key="1">
    <source>
        <dbReference type="ARBA" id="ARBA00010584"/>
    </source>
</evidence>
<dbReference type="SUPFAM" id="SSF51735">
    <property type="entry name" value="NAD(P)-binding Rossmann-fold domains"/>
    <property type="match status" value="1"/>
</dbReference>
<proteinExistence type="inferred from homology"/>
<keyword evidence="4" id="KW-1185">Reference proteome</keyword>
<dbReference type="SMART" id="SM00859">
    <property type="entry name" value="Semialdhyde_dh"/>
    <property type="match status" value="1"/>
</dbReference>
<sequence length="336" mass="35617">MSQLVHVAIAGAASAIGEALVEIAEERGFPIGDLHVIDEGDSIGQSLPYKGRNLRVRDVAQFDFNQVGLVFFAGEVALLDRYLGAARQAGCAVIDVTSGKNSAALPCVVPELNAQRLASMSKPVCVSSPAPEATALAVVLAPLLDLLSLERITVTACVPVSSRGRRGVNELARQTAELLNARPLEPRVFGQQVAFNLLGADDTPEADGHTILEKRFANELKQLLDKPLLPIAVSCILAPVFFGSSLSVSLLCADEVDLDAVSQALEQAPGLELAAIGEQPSVVGDAIGQDVVHVGRVRHGHDDRRQVNLWIVSDNVRKGAALNAVQTGELLIKHYL</sequence>
<dbReference type="SUPFAM" id="SSF55347">
    <property type="entry name" value="Glyceraldehyde-3-phosphate dehydrogenase-like, C-terminal domain"/>
    <property type="match status" value="1"/>
</dbReference>
<dbReference type="PIRSF" id="PIRSF000148">
    <property type="entry name" value="ASA_dh"/>
    <property type="match status" value="1"/>
</dbReference>
<dbReference type="Gene3D" id="3.30.360.10">
    <property type="entry name" value="Dihydrodipicolinate Reductase, domain 2"/>
    <property type="match status" value="1"/>
</dbReference>
<dbReference type="EMBL" id="JAAMRF010000007">
    <property type="protein sequence ID" value="MBA1274557.1"/>
    <property type="molecule type" value="Genomic_DNA"/>
</dbReference>
<evidence type="ECO:0000313" key="3">
    <source>
        <dbReference type="EMBL" id="MBA1274557.1"/>
    </source>
</evidence>
<evidence type="ECO:0000259" key="2">
    <source>
        <dbReference type="SMART" id="SM00859"/>
    </source>
</evidence>
<dbReference type="NCBIfam" id="NF011456">
    <property type="entry name" value="PRK14874.1"/>
    <property type="match status" value="1"/>
</dbReference>